<accession>A0A736RF56</accession>
<reference evidence="8" key="1">
    <citation type="journal article" date="2018" name="Genome Biol.">
        <title>SKESA: strategic k-mer extension for scrupulous assemblies.</title>
        <authorList>
            <person name="Souvorov A."/>
            <person name="Agarwala R."/>
            <person name="Lipman D.J."/>
        </authorList>
    </citation>
    <scope>NUCLEOTIDE SEQUENCE</scope>
    <source>
        <strain evidence="8">2584-68</strain>
    </source>
</reference>
<dbReference type="GO" id="GO:0016740">
    <property type="term" value="F:transferase activity"/>
    <property type="evidence" value="ECO:0007669"/>
    <property type="project" value="UniProtKB-KW"/>
</dbReference>
<dbReference type="PANTHER" id="PTHR43500:SF1">
    <property type="entry name" value="CYSTATHIONINE BETA-LYASE-RELATED"/>
    <property type="match status" value="1"/>
</dbReference>
<evidence type="ECO:0000313" key="8">
    <source>
        <dbReference type="EMBL" id="HAE7767652.1"/>
    </source>
</evidence>
<proteinExistence type="inferred from homology"/>
<comment type="similarity">
    <text evidence="2 7">Belongs to the trans-sulfuration enzymes family.</text>
</comment>
<dbReference type="Gene3D" id="3.90.1150.10">
    <property type="entry name" value="Aspartate Aminotransferase, domain 1"/>
    <property type="match status" value="1"/>
</dbReference>
<dbReference type="GO" id="GO:0030170">
    <property type="term" value="F:pyridoxal phosphate binding"/>
    <property type="evidence" value="ECO:0007669"/>
    <property type="project" value="InterPro"/>
</dbReference>
<comment type="cofactor">
    <cofactor evidence="1 7">
        <name>pyridoxal 5'-phosphate</name>
        <dbReference type="ChEBI" id="CHEBI:597326"/>
    </cofactor>
</comment>
<dbReference type="PIRSF" id="PIRSF001434">
    <property type="entry name" value="CGS"/>
    <property type="match status" value="1"/>
</dbReference>
<evidence type="ECO:0000256" key="6">
    <source>
        <dbReference type="PIRSR" id="PIRSR001434-2"/>
    </source>
</evidence>
<dbReference type="InterPro" id="IPR006233">
    <property type="entry name" value="Cys_b_lyase_bac"/>
</dbReference>
<dbReference type="GO" id="GO:0019450">
    <property type="term" value="P:L-cysteine catabolic process to pyruvate"/>
    <property type="evidence" value="ECO:0007669"/>
    <property type="project" value="TreeGrafter"/>
</dbReference>
<dbReference type="Pfam" id="PF01053">
    <property type="entry name" value="Cys_Met_Meta_PP"/>
    <property type="match status" value="1"/>
</dbReference>
<dbReference type="EMBL" id="DAATAH010000107">
    <property type="protein sequence ID" value="HAE7767652.1"/>
    <property type="molecule type" value="Genomic_DNA"/>
</dbReference>
<dbReference type="FunFam" id="3.40.640.10:FF:000046">
    <property type="entry name" value="Cystathionine gamma-lyase"/>
    <property type="match status" value="1"/>
</dbReference>
<dbReference type="Gene3D" id="3.40.640.10">
    <property type="entry name" value="Type I PLP-dependent aspartate aminotransferase-like (Major domain)"/>
    <property type="match status" value="1"/>
</dbReference>
<dbReference type="SUPFAM" id="SSF53383">
    <property type="entry name" value="PLP-dependent transferases"/>
    <property type="match status" value="1"/>
</dbReference>
<reference evidence="8" key="2">
    <citation type="submission" date="2018-07" db="EMBL/GenBank/DDBJ databases">
        <authorList>
            <consortium name="NCBI Pathogen Detection Project"/>
        </authorList>
    </citation>
    <scope>NUCLEOTIDE SEQUENCE</scope>
    <source>
        <strain evidence="8">2584-68</strain>
    </source>
</reference>
<evidence type="ECO:0000256" key="2">
    <source>
        <dbReference type="ARBA" id="ARBA00009077"/>
    </source>
</evidence>
<dbReference type="InterPro" id="IPR000277">
    <property type="entry name" value="Cys/Met-Metab_PyrdxlP-dep_enz"/>
</dbReference>
<protein>
    <submittedName>
        <fullName evidence="8">PLP-dependent transferase</fullName>
    </submittedName>
</protein>
<comment type="catalytic activity">
    <reaction evidence="5">
        <text>L,L-cystathionine + H2O = L-homocysteine + pyruvate + NH4(+)</text>
        <dbReference type="Rhea" id="RHEA:13965"/>
        <dbReference type="ChEBI" id="CHEBI:15361"/>
        <dbReference type="ChEBI" id="CHEBI:15377"/>
        <dbReference type="ChEBI" id="CHEBI:28938"/>
        <dbReference type="ChEBI" id="CHEBI:58161"/>
        <dbReference type="ChEBI" id="CHEBI:58199"/>
    </reaction>
</comment>
<organism evidence="8">
    <name type="scientific">Salmonella enterica subsp. houtenae serovar 45:g,z51:-</name>
    <dbReference type="NCBI Taxonomy" id="1967611"/>
    <lineage>
        <taxon>Bacteria</taxon>
        <taxon>Pseudomonadati</taxon>
        <taxon>Pseudomonadota</taxon>
        <taxon>Gammaproteobacteria</taxon>
        <taxon>Enterobacterales</taxon>
        <taxon>Enterobacteriaceae</taxon>
        <taxon>Salmonella</taxon>
    </lineage>
</organism>
<dbReference type="GO" id="GO:0047804">
    <property type="term" value="F:cysteine-S-conjugate beta-lyase activity"/>
    <property type="evidence" value="ECO:0007669"/>
    <property type="project" value="InterPro"/>
</dbReference>
<comment type="caution">
    <text evidence="8">The sequence shown here is derived from an EMBL/GenBank/DDBJ whole genome shotgun (WGS) entry which is preliminary data.</text>
</comment>
<dbReference type="InterPro" id="IPR015421">
    <property type="entry name" value="PyrdxlP-dep_Trfase_major"/>
</dbReference>
<gene>
    <name evidence="8" type="ORF">GNB58_004764</name>
</gene>
<keyword evidence="8" id="KW-0808">Transferase</keyword>
<dbReference type="AlphaFoldDB" id="A0A736RF56"/>
<keyword evidence="3 6" id="KW-0663">Pyridoxal phosphate</keyword>
<feature type="modified residue" description="N6-(pyridoxal phosphate)lysine" evidence="6">
    <location>
        <position position="199"/>
    </location>
</feature>
<evidence type="ECO:0000256" key="1">
    <source>
        <dbReference type="ARBA" id="ARBA00001933"/>
    </source>
</evidence>
<dbReference type="GO" id="GO:0019346">
    <property type="term" value="P:transsulfuration"/>
    <property type="evidence" value="ECO:0007669"/>
    <property type="project" value="InterPro"/>
</dbReference>
<keyword evidence="4" id="KW-0456">Lyase</keyword>
<evidence type="ECO:0000256" key="5">
    <source>
        <dbReference type="ARBA" id="ARBA00047517"/>
    </source>
</evidence>
<evidence type="ECO:0000256" key="7">
    <source>
        <dbReference type="RuleBase" id="RU362118"/>
    </source>
</evidence>
<evidence type="ECO:0000256" key="4">
    <source>
        <dbReference type="ARBA" id="ARBA00023239"/>
    </source>
</evidence>
<evidence type="ECO:0000256" key="3">
    <source>
        <dbReference type="ARBA" id="ARBA00022898"/>
    </source>
</evidence>
<dbReference type="InterPro" id="IPR015422">
    <property type="entry name" value="PyrdxlP-dep_Trfase_small"/>
</dbReference>
<dbReference type="PANTHER" id="PTHR43500">
    <property type="entry name" value="CYSTATHIONINE BETA-LYASE-RELATED"/>
    <property type="match status" value="1"/>
</dbReference>
<name>A0A736RF56_SALHO</name>
<dbReference type="InterPro" id="IPR015424">
    <property type="entry name" value="PyrdxlP-dep_Trfase"/>
</dbReference>
<sequence>MTDRAANEENHAFPHPPVYRFTSGIYQDYQAIERASKDLLKQQYPRYSRFGTPMTDAVEHEITRLEGGYGSLSTCSGLAAITSVLMTFLRPGDHILLTRTVYEPVHRFVSTFLHQLGITATFLTSAEFSHFDDYLTDKTRLIYIESPSSNIFEVTDIGAVAVQARQKGILTVMDNTWSTPILFNPLQHGIDVVIHSASKYLAGHSDAVVGIITTTEQYYAPIRQYLMNAGICAGGEESSSLYKGLKTLTTRLKNQRETAHRLIAFLLAHPAVETVISPHLTSHPDHETYRKYYQYSNGLFSFSVRNTSSTRRDAFLSQFRTVKLAYGWGGVDSCLIPFTPSYTSKDDQEWLFFRVSVGLEDGDILIAEFSSALSRL</sequence>